<accession>A0ABT0WWS5</accession>
<reference evidence="1 2" key="1">
    <citation type="submission" date="2022-06" db="EMBL/GenBank/DDBJ databases">
        <title>Janthinobacterium kumbetensis sp. nov., isolated from spring water in Turkey.</title>
        <authorList>
            <person name="Inan Bektas K."/>
            <person name="Belduz A.A."/>
            <person name="Canakci S."/>
            <person name="Nalcaoglu A."/>
            <person name="Ceylan E."/>
            <person name="Kati H."/>
        </authorList>
    </citation>
    <scope>NUCLEOTIDE SEQUENCE [LARGE SCALE GENOMIC DNA]</scope>
    <source>
        <strain evidence="1 2">GK</strain>
    </source>
</reference>
<organism evidence="1 2">
    <name type="scientific">Janthinobacterium kumbetense</name>
    <dbReference type="NCBI Taxonomy" id="2950280"/>
    <lineage>
        <taxon>Bacteria</taxon>
        <taxon>Pseudomonadati</taxon>
        <taxon>Pseudomonadota</taxon>
        <taxon>Betaproteobacteria</taxon>
        <taxon>Burkholderiales</taxon>
        <taxon>Oxalobacteraceae</taxon>
        <taxon>Janthinobacterium</taxon>
    </lineage>
</organism>
<proteinExistence type="predicted"/>
<dbReference type="Proteomes" id="UP001202243">
    <property type="component" value="Unassembled WGS sequence"/>
</dbReference>
<sequence>MFMPRHPKPLLSTKAVATQVVQQKQGMKAMDKHVLIVDTVKPAAVPPAASKPAG</sequence>
<protein>
    <submittedName>
        <fullName evidence="1">Uncharacterized protein</fullName>
    </submittedName>
</protein>
<evidence type="ECO:0000313" key="1">
    <source>
        <dbReference type="EMBL" id="MCM2568495.1"/>
    </source>
</evidence>
<comment type="caution">
    <text evidence="1">The sequence shown here is derived from an EMBL/GenBank/DDBJ whole genome shotgun (WGS) entry which is preliminary data.</text>
</comment>
<name>A0ABT0WWS5_9BURK</name>
<gene>
    <name evidence="1" type="ORF">NCG91_23040</name>
</gene>
<evidence type="ECO:0000313" key="2">
    <source>
        <dbReference type="Proteomes" id="UP001202243"/>
    </source>
</evidence>
<keyword evidence="2" id="KW-1185">Reference proteome</keyword>
<dbReference type="RefSeq" id="WP_251351341.1">
    <property type="nucleotide sequence ID" value="NZ_JAMQGR010000010.1"/>
</dbReference>
<dbReference type="EMBL" id="JAMQGR010000010">
    <property type="protein sequence ID" value="MCM2568495.1"/>
    <property type="molecule type" value="Genomic_DNA"/>
</dbReference>